<keyword evidence="2" id="KW-1185">Reference proteome</keyword>
<organism evidence="1 2">
    <name type="scientific">Peteryoungia aggregata LMG 23059</name>
    <dbReference type="NCBI Taxonomy" id="1368425"/>
    <lineage>
        <taxon>Bacteria</taxon>
        <taxon>Pseudomonadati</taxon>
        <taxon>Pseudomonadota</taxon>
        <taxon>Alphaproteobacteria</taxon>
        <taxon>Hyphomicrobiales</taxon>
        <taxon>Rhizobiaceae</taxon>
        <taxon>Peteryoungia</taxon>
    </lineage>
</organism>
<evidence type="ECO:0000313" key="1">
    <source>
        <dbReference type="EMBL" id="MDQ0422307.1"/>
    </source>
</evidence>
<comment type="caution">
    <text evidence="1">The sequence shown here is derived from an EMBL/GenBank/DDBJ whole genome shotgun (WGS) entry which is preliminary data.</text>
</comment>
<name>A0ABU0GAC5_9HYPH</name>
<dbReference type="RefSeq" id="WP_307374744.1">
    <property type="nucleotide sequence ID" value="NZ_JAUSUW010000010.1"/>
</dbReference>
<proteinExistence type="predicted"/>
<accession>A0ABU0GAC5</accession>
<dbReference type="Proteomes" id="UP001238496">
    <property type="component" value="Unassembled WGS sequence"/>
</dbReference>
<evidence type="ECO:0000313" key="2">
    <source>
        <dbReference type="Proteomes" id="UP001238496"/>
    </source>
</evidence>
<sequence length="69" mass="7507">MPRVKSAYAPDDRHRQVAPLLDPHYDDGLDLDLDAFVSLALPRASDRLAYAATLLAEDGTPCLRLSSIG</sequence>
<gene>
    <name evidence="1" type="ORF">J2045_003355</name>
</gene>
<dbReference type="EMBL" id="JAUSUW010000010">
    <property type="protein sequence ID" value="MDQ0422307.1"/>
    <property type="molecule type" value="Genomic_DNA"/>
</dbReference>
<reference evidence="1 2" key="1">
    <citation type="submission" date="2023-07" db="EMBL/GenBank/DDBJ databases">
        <title>Genomic Encyclopedia of Type Strains, Phase IV (KMG-IV): sequencing the most valuable type-strain genomes for metagenomic binning, comparative biology and taxonomic classification.</title>
        <authorList>
            <person name="Goeker M."/>
        </authorList>
    </citation>
    <scope>NUCLEOTIDE SEQUENCE [LARGE SCALE GENOMIC DNA]</scope>
    <source>
        <strain evidence="1 2">DSM 1111</strain>
    </source>
</reference>
<protein>
    <submittedName>
        <fullName evidence="1">Uncharacterized protein</fullName>
    </submittedName>
</protein>